<accession>A0AAD4HLR6</accession>
<protein>
    <submittedName>
        <fullName evidence="2">Uncharacterized protein</fullName>
    </submittedName>
</protein>
<dbReference type="PANTHER" id="PTHR46579:SF1">
    <property type="entry name" value="F5_8 TYPE C DOMAIN-CONTAINING PROTEIN"/>
    <property type="match status" value="1"/>
</dbReference>
<dbReference type="AlphaFoldDB" id="A0AAD4HLR6"/>
<dbReference type="EMBL" id="JABBWK010000025">
    <property type="protein sequence ID" value="KAG1900836.1"/>
    <property type="molecule type" value="Genomic_DNA"/>
</dbReference>
<dbReference type="RefSeq" id="XP_041226412.1">
    <property type="nucleotide sequence ID" value="XM_041369497.1"/>
</dbReference>
<sequence>MPDTFGTQTFSSDGPSIMEEDDDVSSGPKMSSDYALRAVFIWFTTLAEAKMNVFLRETLDDEPVLSNFMGPSLDPKVDDLMGSLGKIAQKRGAGDTVIMKMMGILENRPHSIGAIYFAINDLPRDQCFLQINVICAAVLPGPKEPNVQQINHCLEPSTKEMMLLQNSIKMDIIDEDEPANIYADNQILDCDMPAAHKLLGTAGHSHDMHPCLYCDTDITKINTREGYDYSSTFFMRDSQAILDDHGVRWSTLNLIAGWFPSKKTALDFMHCIFLGIIAHLFMRVLFGGYMFSGAGGRNLPKQRFENLINSVKWPSHITRLPKNLGENQSLKKADECRRLLTITPVLLWWSWKDENDDIPDMEPPQPPNTQALEFSRNCRCIYDAVLLLCAAVRLLATRSISMSQAHIGQSFLSQYCLRCLELNIHLMINHHASMHIADMIKAYGPVYLWWLFAFERFNGMLERVNHNGHDGGRMELTLMRHWVQTHLIYKYTLSLPPDTHAIERETLNEILKTAQDNVRLPLHQAKFINLRTFGPEGVLYPLLISYCRVLWPDLNIVDDFSLDDDTVFFALKVARALTYIRKDGIRSRLPAEITTLLAVGIQDNVPHVCALVRRLKSDENIPLMPWALYESTLGIHTSYANDYHPYEIIPVSRITSPLALIPVHSNIVKKHLWISVSFDHSGTEPEDFFDDDDD</sequence>
<feature type="region of interest" description="Disordered" evidence="1">
    <location>
        <begin position="1"/>
        <end position="25"/>
    </location>
</feature>
<evidence type="ECO:0000313" key="2">
    <source>
        <dbReference type="EMBL" id="KAG1900836.1"/>
    </source>
</evidence>
<organism evidence="2 3">
    <name type="scientific">Suillus fuscotomentosus</name>
    <dbReference type="NCBI Taxonomy" id="1912939"/>
    <lineage>
        <taxon>Eukaryota</taxon>
        <taxon>Fungi</taxon>
        <taxon>Dikarya</taxon>
        <taxon>Basidiomycota</taxon>
        <taxon>Agaricomycotina</taxon>
        <taxon>Agaricomycetes</taxon>
        <taxon>Agaricomycetidae</taxon>
        <taxon>Boletales</taxon>
        <taxon>Suillineae</taxon>
        <taxon>Suillaceae</taxon>
        <taxon>Suillus</taxon>
    </lineage>
</organism>
<dbReference type="Proteomes" id="UP001195769">
    <property type="component" value="Unassembled WGS sequence"/>
</dbReference>
<keyword evidence="3" id="KW-1185">Reference proteome</keyword>
<evidence type="ECO:0000313" key="3">
    <source>
        <dbReference type="Proteomes" id="UP001195769"/>
    </source>
</evidence>
<comment type="caution">
    <text evidence="2">The sequence shown here is derived from an EMBL/GenBank/DDBJ whole genome shotgun (WGS) entry which is preliminary data.</text>
</comment>
<proteinExistence type="predicted"/>
<evidence type="ECO:0000256" key="1">
    <source>
        <dbReference type="SAM" id="MobiDB-lite"/>
    </source>
</evidence>
<gene>
    <name evidence="2" type="ORF">F5891DRAFT_1225460</name>
</gene>
<reference evidence="2" key="1">
    <citation type="journal article" date="2020" name="New Phytol.">
        <title>Comparative genomics reveals dynamic genome evolution in host specialist ectomycorrhizal fungi.</title>
        <authorList>
            <person name="Lofgren L.A."/>
            <person name="Nguyen N.H."/>
            <person name="Vilgalys R."/>
            <person name="Ruytinx J."/>
            <person name="Liao H.L."/>
            <person name="Branco S."/>
            <person name="Kuo A."/>
            <person name="LaButti K."/>
            <person name="Lipzen A."/>
            <person name="Andreopoulos W."/>
            <person name="Pangilinan J."/>
            <person name="Riley R."/>
            <person name="Hundley H."/>
            <person name="Na H."/>
            <person name="Barry K."/>
            <person name="Grigoriev I.V."/>
            <person name="Stajich J.E."/>
            <person name="Kennedy P.G."/>
        </authorList>
    </citation>
    <scope>NUCLEOTIDE SEQUENCE</scope>
    <source>
        <strain evidence="2">FC203</strain>
    </source>
</reference>
<dbReference type="PANTHER" id="PTHR46579">
    <property type="entry name" value="F5/8 TYPE C DOMAIN-CONTAINING PROTEIN-RELATED"/>
    <property type="match status" value="1"/>
</dbReference>
<name>A0AAD4HLR6_9AGAM</name>
<feature type="compositionally biased region" description="Polar residues" evidence="1">
    <location>
        <begin position="1"/>
        <end position="14"/>
    </location>
</feature>
<dbReference type="GeneID" id="64663795"/>